<evidence type="ECO:0000256" key="3">
    <source>
        <dbReference type="ARBA" id="ARBA00022525"/>
    </source>
</evidence>
<dbReference type="Pfam" id="PF03022">
    <property type="entry name" value="MRJP"/>
    <property type="match status" value="1"/>
</dbReference>
<keyword evidence="6" id="KW-1185">Reference proteome</keyword>
<accession>A0A8K0CVJ1</accession>
<comment type="subcellular location">
    <subcellularLocation>
        <location evidence="1">Secreted</location>
    </subcellularLocation>
</comment>
<evidence type="ECO:0000313" key="6">
    <source>
        <dbReference type="Proteomes" id="UP000801492"/>
    </source>
</evidence>
<evidence type="ECO:0000256" key="2">
    <source>
        <dbReference type="ARBA" id="ARBA00009127"/>
    </source>
</evidence>
<organism evidence="5 6">
    <name type="scientific">Ignelater luminosus</name>
    <name type="common">Cucubano</name>
    <name type="synonym">Pyrophorus luminosus</name>
    <dbReference type="NCBI Taxonomy" id="2038154"/>
    <lineage>
        <taxon>Eukaryota</taxon>
        <taxon>Metazoa</taxon>
        <taxon>Ecdysozoa</taxon>
        <taxon>Arthropoda</taxon>
        <taxon>Hexapoda</taxon>
        <taxon>Insecta</taxon>
        <taxon>Pterygota</taxon>
        <taxon>Neoptera</taxon>
        <taxon>Endopterygota</taxon>
        <taxon>Coleoptera</taxon>
        <taxon>Polyphaga</taxon>
        <taxon>Elateriformia</taxon>
        <taxon>Elateroidea</taxon>
        <taxon>Elateridae</taxon>
        <taxon>Agrypninae</taxon>
        <taxon>Pyrophorini</taxon>
        <taxon>Ignelater</taxon>
    </lineage>
</organism>
<dbReference type="Gene3D" id="2.120.10.30">
    <property type="entry name" value="TolB, C-terminal domain"/>
    <property type="match status" value="1"/>
</dbReference>
<dbReference type="OrthoDB" id="6624404at2759"/>
<proteinExistence type="inferred from homology"/>
<keyword evidence="4" id="KW-0732">Signal</keyword>
<dbReference type="PANTHER" id="PTHR10009:SF18">
    <property type="entry name" value="PROTEIN YELLOW-LIKE PROTEIN"/>
    <property type="match status" value="1"/>
</dbReference>
<dbReference type="PANTHER" id="PTHR10009">
    <property type="entry name" value="PROTEIN YELLOW-RELATED"/>
    <property type="match status" value="1"/>
</dbReference>
<reference evidence="5" key="1">
    <citation type="submission" date="2019-08" db="EMBL/GenBank/DDBJ databases">
        <title>The genome of the North American firefly Photinus pyralis.</title>
        <authorList>
            <consortium name="Photinus pyralis genome working group"/>
            <person name="Fallon T.R."/>
            <person name="Sander Lower S.E."/>
            <person name="Weng J.-K."/>
        </authorList>
    </citation>
    <scope>NUCLEOTIDE SEQUENCE</scope>
    <source>
        <strain evidence="5">TRF0915ILg1</strain>
        <tissue evidence="5">Whole body</tissue>
    </source>
</reference>
<dbReference type="GO" id="GO:0005576">
    <property type="term" value="C:extracellular region"/>
    <property type="evidence" value="ECO:0007669"/>
    <property type="project" value="UniProtKB-SubCell"/>
</dbReference>
<comment type="caution">
    <text evidence="5">The sequence shown here is derived from an EMBL/GenBank/DDBJ whole genome shotgun (WGS) entry which is preliminary data.</text>
</comment>
<sequence length="452" mass="50485">MPAAHTRISITLENIQAVRELIEDALVQQGSDVNDSNINLVAICGVAKQLWDKLIFVYEQSSGQCIHKLMEYFFSSEKNPPEDITTIVVFRNKAYLTLPRSSCYNNLTDPTLIEAYWNGDKDSLVAGRKIAFPSENHQNWGKCDQLQDAVSVDVELKKGRLWVLDRGSKKCSPKIVIYNLYTNSEICKHELDKNLNENVSCLVVDSSEERNINAYIGHDENVLTIFSFKDANYWSLRTEYQNKSESFISTRHLALSKVSPVLYIGVDDSSELFYVNLTDIKKTKKILSPGSTSMRLPEIKIKLAGYKLGPSAGIIADTSGGLSYFLIRDFAVVRWDTSVALLQAITSMNIVAGSRTTGIFPSNSDIFLPEDFLPSYSTDRPLDIAHKPLEQSTASNIQPADQETLSKSAYQVSSLPACCLSNDKSPEDLKLFLKAGLQKESSCGRKKETRAF</sequence>
<gene>
    <name evidence="5" type="ORF">ILUMI_11729</name>
</gene>
<dbReference type="AlphaFoldDB" id="A0A8K0CVJ1"/>
<dbReference type="InterPro" id="IPR011042">
    <property type="entry name" value="6-blade_b-propeller_TolB-like"/>
</dbReference>
<evidence type="ECO:0000313" key="5">
    <source>
        <dbReference type="EMBL" id="KAF2894440.1"/>
    </source>
</evidence>
<evidence type="ECO:0000256" key="1">
    <source>
        <dbReference type="ARBA" id="ARBA00004613"/>
    </source>
</evidence>
<dbReference type="EMBL" id="VTPC01006979">
    <property type="protein sequence ID" value="KAF2894440.1"/>
    <property type="molecule type" value="Genomic_DNA"/>
</dbReference>
<name>A0A8K0CVJ1_IGNLU</name>
<dbReference type="InterPro" id="IPR017996">
    <property type="entry name" value="MRJP/yellow-related"/>
</dbReference>
<dbReference type="Proteomes" id="UP000801492">
    <property type="component" value="Unassembled WGS sequence"/>
</dbReference>
<keyword evidence="3" id="KW-0964">Secreted</keyword>
<evidence type="ECO:0000256" key="4">
    <source>
        <dbReference type="ARBA" id="ARBA00022729"/>
    </source>
</evidence>
<comment type="similarity">
    <text evidence="2">Belongs to the major royal jelly protein family.</text>
</comment>
<protein>
    <submittedName>
        <fullName evidence="5">Uncharacterized protein</fullName>
    </submittedName>
</protein>